<dbReference type="Pfam" id="PF13456">
    <property type="entry name" value="RVT_3"/>
    <property type="match status" value="1"/>
</dbReference>
<dbReference type="InterPro" id="IPR012337">
    <property type="entry name" value="RNaseH-like_sf"/>
</dbReference>
<accession>A0A834X2S1</accession>
<dbReference type="Gene3D" id="3.40.50.1820">
    <property type="entry name" value="alpha/beta hydrolase"/>
    <property type="match status" value="1"/>
</dbReference>
<dbReference type="InterPro" id="IPR029058">
    <property type="entry name" value="AB_hydrolase_fold"/>
</dbReference>
<evidence type="ECO:0000313" key="3">
    <source>
        <dbReference type="EMBL" id="KAF7837231.1"/>
    </source>
</evidence>
<dbReference type="CDD" id="cd06222">
    <property type="entry name" value="RNase_H_like"/>
    <property type="match status" value="1"/>
</dbReference>
<sequence length="1281" mass="145282">MQDQNKIWAKCLISYQDGSKRVYSTIGRGVRWGKDLLDKGTISLVMNDNNTLFWTDNWTGLGPLTSIIQGPLNRNDHLMVVNQVALDLGKWDWERISFNLPLTIQHILNAIPCLKNSLTQDKKIWSLNSEGIIDLQSAYLLSLRSKETQAPQPASNKWIWKLHCHARQKVFIWALFFNAIPNRVNLKRRGLSVPITCPLCNGDVESLNHLFRDCAPVREVWRLTKSNTDLDRDHEFQPWLKQTVTNHSQAHLDIPSGTLAVFTIWHIWKARNNLFFKQKNLVPTLVAKRAIASAAEFHFLTDNKNRSMSQDTRLVRWKPPPEGWLKLNTDGSSSNDLFSVAGVIRDSVGNWIYGFSEFVGRGNSLKAEIWAICRGIIAARSLSCSHLIIETDSTVAKSLILDINTPTTHHLFPIIVLCRENTQGLTRLEFNHTLREGNYCADFLAKKAFLDRSSYTVFAKVPPGVSIYLEPLAIALDHENWSLIQFLMSSSYTGYGTSSLQQDAKELDQLINYLINKEDSEGVVLLGHSTGCQDIIHFMSTNVACTRAVRAAIFQAPVSDREYMATLPETASMIDLAANMIKEGRGSELMPRKANPNCPITAYRYNSLSSYNGDDDLFSSDLSDEQLKMRLGHICTTTNKDMHKVYSSLLGPPTSSLPANVNANAMDDAVIKTCTLILNFKLEIRHDDSYWTLGHIPHHWKPLTAIPRACMLELNLQFLKHNRQILFLLSSKDSNFGLGYRASSSVLVLDFSDAGEALVLFGMVVVWSIDACTISNFILAWRSRQDYLSVKVRFPLAKGHRLSWISSELEPNLTSNLLARWSVRGGGEPCIDSKTVEIAIPGLDNGEVIGLSAGDVHEFRFQALDDSAKFRCSGGDFFETDLSGESWKSRPLVKDFNNGSYSISLQVHPDFHGVYNLTITLLYRHFEGLKFTPWRFAYDRVLRNFVIRFYKSSSALPELETCKASDFTRDVWNGRWTRHGKNDDCKIGNDGRYRCLAPDFPCKPPWCYGSLGNLESNGWVYSSHCSFKLFSADSAWNCLKNRWIFFWGDSNHVDTIRNILNFILDLPRIRSVPRRFDMNFSNPKDPSQTVRITSIFNGHWNETQNYLGLDSLRDEGFQNLLKKYFSEATVPDTMIMNSGLHDGVHWRNLRAFSGGAEYAASFWADVMKSVRQRGLVWPKVFYRATIATGGYARSLAFNPNKMEVYNHVLLEKLKQAGVVSGGVIDNFDMTFPWHFDNRCNDGVHYGRAPAKMKWRDGQIGHQYFVDLMLAQVLLNAICAEN</sequence>
<dbReference type="Pfam" id="PF13966">
    <property type="entry name" value="zf-RVT"/>
    <property type="match status" value="1"/>
</dbReference>
<organism evidence="3 4">
    <name type="scientific">Senna tora</name>
    <dbReference type="NCBI Taxonomy" id="362788"/>
    <lineage>
        <taxon>Eukaryota</taxon>
        <taxon>Viridiplantae</taxon>
        <taxon>Streptophyta</taxon>
        <taxon>Embryophyta</taxon>
        <taxon>Tracheophyta</taxon>
        <taxon>Spermatophyta</taxon>
        <taxon>Magnoliopsida</taxon>
        <taxon>eudicotyledons</taxon>
        <taxon>Gunneridae</taxon>
        <taxon>Pentapetalae</taxon>
        <taxon>rosids</taxon>
        <taxon>fabids</taxon>
        <taxon>Fabales</taxon>
        <taxon>Fabaceae</taxon>
        <taxon>Caesalpinioideae</taxon>
        <taxon>Cassia clade</taxon>
        <taxon>Senna</taxon>
    </lineage>
</organism>
<dbReference type="Proteomes" id="UP000634136">
    <property type="component" value="Unassembled WGS sequence"/>
</dbReference>
<name>A0A834X2S1_9FABA</name>
<dbReference type="InterPro" id="IPR044730">
    <property type="entry name" value="RNase_H-like_dom_plant"/>
</dbReference>
<proteinExistence type="predicted"/>
<dbReference type="InterPro" id="IPR036397">
    <property type="entry name" value="RNaseH_sf"/>
</dbReference>
<evidence type="ECO:0000313" key="4">
    <source>
        <dbReference type="Proteomes" id="UP000634136"/>
    </source>
</evidence>
<dbReference type="PANTHER" id="PTHR35124:SF1">
    <property type="entry name" value="CYTOCHROME P450 FAMILY PROTEIN"/>
    <property type="match status" value="1"/>
</dbReference>
<evidence type="ECO:0000259" key="1">
    <source>
        <dbReference type="Pfam" id="PF13456"/>
    </source>
</evidence>
<feature type="domain" description="RNase H type-1" evidence="1">
    <location>
        <begin position="328"/>
        <end position="448"/>
    </location>
</feature>
<dbReference type="Gene3D" id="3.30.420.10">
    <property type="entry name" value="Ribonuclease H-like superfamily/Ribonuclease H"/>
    <property type="match status" value="1"/>
</dbReference>
<comment type="caution">
    <text evidence="3">The sequence shown here is derived from an EMBL/GenBank/DDBJ whole genome shotgun (WGS) entry which is preliminary data.</text>
</comment>
<reference evidence="3" key="1">
    <citation type="submission" date="2020-09" db="EMBL/GenBank/DDBJ databases">
        <title>Genome-Enabled Discovery of Anthraquinone Biosynthesis in Senna tora.</title>
        <authorList>
            <person name="Kang S.-H."/>
            <person name="Pandey R.P."/>
            <person name="Lee C.-M."/>
            <person name="Sim J.-S."/>
            <person name="Jeong J.-T."/>
            <person name="Choi B.-S."/>
            <person name="Jung M."/>
            <person name="Ginzburg D."/>
            <person name="Zhao K."/>
            <person name="Won S.Y."/>
            <person name="Oh T.-J."/>
            <person name="Yu Y."/>
            <person name="Kim N.-H."/>
            <person name="Lee O.R."/>
            <person name="Lee T.-H."/>
            <person name="Bashyal P."/>
            <person name="Kim T.-S."/>
            <person name="Lee W.-H."/>
            <person name="Kawkins C."/>
            <person name="Kim C.-K."/>
            <person name="Kim J.S."/>
            <person name="Ahn B.O."/>
            <person name="Rhee S.Y."/>
            <person name="Sohng J.K."/>
        </authorList>
    </citation>
    <scope>NUCLEOTIDE SEQUENCE</scope>
    <source>
        <tissue evidence="3">Leaf</tissue>
    </source>
</reference>
<protein>
    <recommendedName>
        <fullName evidence="5">RNase H type-1 domain-containing protein</fullName>
    </recommendedName>
</protein>
<dbReference type="InterPro" id="IPR013744">
    <property type="entry name" value="SidJ"/>
</dbReference>
<evidence type="ECO:0008006" key="5">
    <source>
        <dbReference type="Google" id="ProtNLM"/>
    </source>
</evidence>
<keyword evidence="4" id="KW-1185">Reference proteome</keyword>
<dbReference type="GO" id="GO:0004523">
    <property type="term" value="F:RNA-DNA hybrid ribonuclease activity"/>
    <property type="evidence" value="ECO:0007669"/>
    <property type="project" value="InterPro"/>
</dbReference>
<dbReference type="EMBL" id="JAAIUW010000003">
    <property type="protein sequence ID" value="KAF7837231.1"/>
    <property type="molecule type" value="Genomic_DNA"/>
</dbReference>
<dbReference type="SUPFAM" id="SSF53474">
    <property type="entry name" value="alpha/beta-Hydrolases"/>
    <property type="match status" value="1"/>
</dbReference>
<dbReference type="Pfam" id="PF08538">
    <property type="entry name" value="DUF1749"/>
    <property type="match status" value="1"/>
</dbReference>
<dbReference type="PANTHER" id="PTHR35124">
    <property type="entry name" value="CYTOCHROME P450 FAMILY PROTEIN"/>
    <property type="match status" value="1"/>
</dbReference>
<evidence type="ECO:0000259" key="2">
    <source>
        <dbReference type="Pfam" id="PF13966"/>
    </source>
</evidence>
<feature type="domain" description="Reverse transcriptase zinc-binding" evidence="2">
    <location>
        <begin position="136"/>
        <end position="221"/>
    </location>
</feature>
<dbReference type="InterPro" id="IPR026960">
    <property type="entry name" value="RVT-Znf"/>
</dbReference>
<dbReference type="InterPro" id="IPR002156">
    <property type="entry name" value="RNaseH_domain"/>
</dbReference>
<dbReference type="OrthoDB" id="2015909at2759"/>
<gene>
    <name evidence="3" type="ORF">G2W53_005713</name>
</gene>
<dbReference type="GO" id="GO:0003676">
    <property type="term" value="F:nucleic acid binding"/>
    <property type="evidence" value="ECO:0007669"/>
    <property type="project" value="InterPro"/>
</dbReference>
<dbReference type="SUPFAM" id="SSF53098">
    <property type="entry name" value="Ribonuclease H-like"/>
    <property type="match status" value="1"/>
</dbReference>